<dbReference type="EMBL" id="ABWP01000069">
    <property type="protein sequence ID" value="EEA84617.1"/>
    <property type="molecule type" value="Genomic_DNA"/>
</dbReference>
<proteinExistence type="predicted"/>
<protein>
    <submittedName>
        <fullName evidence="3">CAAX amino terminal protease family protein</fullName>
    </submittedName>
</protein>
<name>B6G0T9_PEPHT</name>
<keyword evidence="3" id="KW-0645">Protease</keyword>
<reference evidence="3 4" key="1">
    <citation type="submission" date="2008-09" db="EMBL/GenBank/DDBJ databases">
        <authorList>
            <person name="Fulton L."/>
            <person name="Clifton S."/>
            <person name="Fulton B."/>
            <person name="Xu J."/>
            <person name="Minx P."/>
            <person name="Pepin K.H."/>
            <person name="Johnson M."/>
            <person name="Thiruvilangam P."/>
            <person name="Bhonagiri V."/>
            <person name="Nash W.E."/>
            <person name="Mardis E.R."/>
            <person name="Wilson R.K."/>
        </authorList>
    </citation>
    <scope>NUCLEOTIDE SEQUENCE [LARGE SCALE GENOMIC DNA]</scope>
    <source>
        <strain evidence="3 4">DSM 13275</strain>
    </source>
</reference>
<dbReference type="InterPro" id="IPR003675">
    <property type="entry name" value="Rce1/LyrA-like_dom"/>
</dbReference>
<dbReference type="RefSeq" id="WP_006440605.1">
    <property type="nucleotide sequence ID" value="NZ_DS995358.1"/>
</dbReference>
<comment type="caution">
    <text evidence="3">The sequence shown here is derived from an EMBL/GenBank/DDBJ whole genome shotgun (WGS) entry which is preliminary data.</text>
</comment>
<keyword evidence="1" id="KW-0472">Membrane</keyword>
<reference evidence="3 4" key="2">
    <citation type="submission" date="2008-10" db="EMBL/GenBank/DDBJ databases">
        <title>Draft genome sequence of Clostridium hiranonis (DSM 13275).</title>
        <authorList>
            <person name="Sudarsanam P."/>
            <person name="Ley R."/>
            <person name="Guruge J."/>
            <person name="Turnbaugh P.J."/>
            <person name="Mahowald M."/>
            <person name="Liep D."/>
            <person name="Gordon J."/>
        </authorList>
    </citation>
    <scope>NUCLEOTIDE SEQUENCE [LARGE SCALE GENOMIC DNA]</scope>
    <source>
        <strain evidence="3 4">DSM 13275</strain>
    </source>
</reference>
<evidence type="ECO:0000256" key="1">
    <source>
        <dbReference type="SAM" id="Phobius"/>
    </source>
</evidence>
<dbReference type="GO" id="GO:0006508">
    <property type="term" value="P:proteolysis"/>
    <property type="evidence" value="ECO:0007669"/>
    <property type="project" value="UniProtKB-KW"/>
</dbReference>
<keyword evidence="1" id="KW-0812">Transmembrane</keyword>
<dbReference type="Pfam" id="PF02517">
    <property type="entry name" value="Rce1-like"/>
    <property type="match status" value="1"/>
</dbReference>
<accession>B6G0T9</accession>
<keyword evidence="3" id="KW-0378">Hydrolase</keyword>
<feature type="transmembrane region" description="Helical" evidence="1">
    <location>
        <begin position="48"/>
        <end position="69"/>
    </location>
</feature>
<keyword evidence="4" id="KW-1185">Reference proteome</keyword>
<feature type="transmembrane region" description="Helical" evidence="1">
    <location>
        <begin position="182"/>
        <end position="203"/>
    </location>
</feature>
<dbReference type="AlphaFoldDB" id="B6G0T9"/>
<sequence>MILINQLISAILQVVILIAIPFIFYLVKEKRVKGFFNYIGFKTTENNVFKYMAIIFISFLVIIILPYLYLYNTNSLTYTGFTVDAYKQYGWSMQTILVILIWAVIQTSLSEEIFFRGFLGNRLFEKLGNGGNIIQAIIFGGIHIVSVVGKGILPMVIIFLLTGGIGYALGWLSRNKADGSIIYGWMIHAAVNIISPIVVFMFLI</sequence>
<evidence type="ECO:0000313" key="4">
    <source>
        <dbReference type="Proteomes" id="UP000003178"/>
    </source>
</evidence>
<feature type="transmembrane region" description="Helical" evidence="1">
    <location>
        <begin position="152"/>
        <end position="170"/>
    </location>
</feature>
<gene>
    <name evidence="3" type="ORF">CLOHIR_01745</name>
</gene>
<feature type="transmembrane region" description="Helical" evidence="1">
    <location>
        <begin position="89"/>
        <end position="109"/>
    </location>
</feature>
<dbReference type="GO" id="GO:0004175">
    <property type="term" value="F:endopeptidase activity"/>
    <property type="evidence" value="ECO:0007669"/>
    <property type="project" value="UniProtKB-ARBA"/>
</dbReference>
<evidence type="ECO:0000313" key="3">
    <source>
        <dbReference type="EMBL" id="EEA84617.1"/>
    </source>
</evidence>
<feature type="transmembrane region" description="Helical" evidence="1">
    <location>
        <begin position="6"/>
        <end position="27"/>
    </location>
</feature>
<keyword evidence="1" id="KW-1133">Transmembrane helix</keyword>
<organism evidence="3 4">
    <name type="scientific">Peptacetobacter hiranonis (strain DSM 13275 / JCM 10541 / KCTC 15199 / TO-931)</name>
    <name type="common">Clostridium hiranonis</name>
    <dbReference type="NCBI Taxonomy" id="500633"/>
    <lineage>
        <taxon>Bacteria</taxon>
        <taxon>Bacillati</taxon>
        <taxon>Bacillota</taxon>
        <taxon>Clostridia</taxon>
        <taxon>Peptostreptococcales</taxon>
        <taxon>Peptostreptococcaceae</taxon>
        <taxon>Peptacetobacter</taxon>
    </lineage>
</organism>
<dbReference type="GO" id="GO:0080120">
    <property type="term" value="P:CAAX-box protein maturation"/>
    <property type="evidence" value="ECO:0007669"/>
    <property type="project" value="UniProtKB-ARBA"/>
</dbReference>
<dbReference type="eggNOG" id="COG1266">
    <property type="taxonomic scope" value="Bacteria"/>
</dbReference>
<evidence type="ECO:0000259" key="2">
    <source>
        <dbReference type="Pfam" id="PF02517"/>
    </source>
</evidence>
<dbReference type="OrthoDB" id="1437285at2"/>
<feature type="domain" description="CAAX prenyl protease 2/Lysostaphin resistance protein A-like" evidence="2">
    <location>
        <begin position="95"/>
        <end position="194"/>
    </location>
</feature>
<feature type="transmembrane region" description="Helical" evidence="1">
    <location>
        <begin position="130"/>
        <end position="146"/>
    </location>
</feature>
<dbReference type="Proteomes" id="UP000003178">
    <property type="component" value="Unassembled WGS sequence"/>
</dbReference>
<dbReference type="HOGENOM" id="CLU_115794_0_0_9"/>
<dbReference type="STRING" id="500633.CLOHIR_01745"/>